<accession>A0A955LKR3</accession>
<evidence type="ECO:0000313" key="3">
    <source>
        <dbReference type="Proteomes" id="UP000751518"/>
    </source>
</evidence>
<reference evidence="2" key="1">
    <citation type="submission" date="2020-04" db="EMBL/GenBank/DDBJ databases">
        <authorList>
            <person name="Zhang T."/>
        </authorList>
    </citation>
    <scope>NUCLEOTIDE SEQUENCE</scope>
    <source>
        <strain evidence="2">HKST-UBA03</strain>
    </source>
</reference>
<dbReference type="Gene3D" id="3.90.79.10">
    <property type="entry name" value="Nucleoside Triphosphate Pyrophosphohydrolase"/>
    <property type="match status" value="1"/>
</dbReference>
<protein>
    <submittedName>
        <fullName evidence="2">NUDIX domain-containing protein</fullName>
    </submittedName>
</protein>
<gene>
    <name evidence="2" type="ORF">KC614_00435</name>
</gene>
<evidence type="ECO:0000259" key="1">
    <source>
        <dbReference type="PROSITE" id="PS51462"/>
    </source>
</evidence>
<name>A0A955LKR3_UNCKA</name>
<evidence type="ECO:0000313" key="2">
    <source>
        <dbReference type="EMBL" id="MCA9391656.1"/>
    </source>
</evidence>
<dbReference type="SUPFAM" id="SSF55811">
    <property type="entry name" value="Nudix"/>
    <property type="match status" value="1"/>
</dbReference>
<proteinExistence type="predicted"/>
<dbReference type="Proteomes" id="UP000751518">
    <property type="component" value="Unassembled WGS sequence"/>
</dbReference>
<organism evidence="2 3">
    <name type="scientific">candidate division WWE3 bacterium</name>
    <dbReference type="NCBI Taxonomy" id="2053526"/>
    <lineage>
        <taxon>Bacteria</taxon>
        <taxon>Katanobacteria</taxon>
    </lineage>
</organism>
<dbReference type="EMBL" id="JAGQKZ010000002">
    <property type="protein sequence ID" value="MCA9391656.1"/>
    <property type="molecule type" value="Genomic_DNA"/>
</dbReference>
<dbReference type="InterPro" id="IPR000086">
    <property type="entry name" value="NUDIX_hydrolase_dom"/>
</dbReference>
<dbReference type="Pfam" id="PF00293">
    <property type="entry name" value="NUDIX"/>
    <property type="match status" value="1"/>
</dbReference>
<sequence length="298" mass="33179">MSNKPGEPTTHPGPAETAFDKLRAQDETLRLDRHELDHLRRLAGIPPQISPAEELYLAGIRNDTPQYTPEELAQIASEYEQLVSDTRIVFNIVFLIDKKGQVMALIRSNLGKGKHLDNTINGVGGKFDANLDKSIAQSAIRETREETGLVLDEESLAPLALLHNDEEQSWLCYFVGLVDDLDQIAEHEDREGKILVGDRRDLANQLAGVMIQEDAPQMALNPASRLIGFVPEFLPSKDNASWPPENHPLLVGRLNSGMEPPKFVNPDRWSEKNPSYEDLYRSLISAIEENQLAKSSGG</sequence>
<dbReference type="PROSITE" id="PS51462">
    <property type="entry name" value="NUDIX"/>
    <property type="match status" value="1"/>
</dbReference>
<comment type="caution">
    <text evidence="2">The sequence shown here is derived from an EMBL/GenBank/DDBJ whole genome shotgun (WGS) entry which is preliminary data.</text>
</comment>
<dbReference type="AlphaFoldDB" id="A0A955LKR3"/>
<feature type="domain" description="Nudix hydrolase" evidence="1">
    <location>
        <begin position="85"/>
        <end position="220"/>
    </location>
</feature>
<reference evidence="2" key="2">
    <citation type="journal article" date="2021" name="Microbiome">
        <title>Successional dynamics and alternative stable states in a saline activated sludge microbial community over 9 years.</title>
        <authorList>
            <person name="Wang Y."/>
            <person name="Ye J."/>
            <person name="Ju F."/>
            <person name="Liu L."/>
            <person name="Boyd J.A."/>
            <person name="Deng Y."/>
            <person name="Parks D.H."/>
            <person name="Jiang X."/>
            <person name="Yin X."/>
            <person name="Woodcroft B.J."/>
            <person name="Tyson G.W."/>
            <person name="Hugenholtz P."/>
            <person name="Polz M.F."/>
            <person name="Zhang T."/>
        </authorList>
    </citation>
    <scope>NUCLEOTIDE SEQUENCE</scope>
    <source>
        <strain evidence="2">HKST-UBA03</strain>
    </source>
</reference>
<dbReference type="InterPro" id="IPR015797">
    <property type="entry name" value="NUDIX_hydrolase-like_dom_sf"/>
</dbReference>